<dbReference type="PANTHER" id="PTHR30483:SF37">
    <property type="entry name" value="ABC TRANSPORTER SUBSTRATE-BINDING PROTEIN"/>
    <property type="match status" value="1"/>
</dbReference>
<protein>
    <submittedName>
        <fullName evidence="4">ABC transporter substrate-binding protein</fullName>
    </submittedName>
</protein>
<reference evidence="4 5" key="1">
    <citation type="submission" date="2020-08" db="EMBL/GenBank/DDBJ databases">
        <title>Bridging the membrane lipid divide: bacteria of the FCB group superphylum have the potential to synthesize archaeal ether lipids.</title>
        <authorList>
            <person name="Villanueva L."/>
            <person name="Von Meijenfeldt F.A.B."/>
            <person name="Westbye A.B."/>
            <person name="Yadav S."/>
            <person name="Hopmans E.C."/>
            <person name="Dutilh B.E."/>
            <person name="Sinninghe Damste J.S."/>
        </authorList>
    </citation>
    <scope>NUCLEOTIDE SEQUENCE [LARGE SCALE GENOMIC DNA]</scope>
    <source>
        <strain evidence="4">NIOZ-UU17</strain>
    </source>
</reference>
<dbReference type="PANTHER" id="PTHR30483">
    <property type="entry name" value="LEUCINE-SPECIFIC-BINDING PROTEIN"/>
    <property type="match status" value="1"/>
</dbReference>
<gene>
    <name evidence="4" type="ORF">H8D96_05995</name>
</gene>
<dbReference type="AlphaFoldDB" id="A0A8J6TPY4"/>
<evidence type="ECO:0000256" key="1">
    <source>
        <dbReference type="ARBA" id="ARBA00010062"/>
    </source>
</evidence>
<evidence type="ECO:0000259" key="3">
    <source>
        <dbReference type="Pfam" id="PF13458"/>
    </source>
</evidence>
<sequence>MKYKRKIMLLLMIISMAVGFILFPQTGQSSEPLVIGVPHSEKFPYAAMMKNSFEMALAVINKEGGIKGRPLKLVYADDQGKLKAGERIIAELVKKTGAIMLVGAYQSSNTVYMARVADKLNRPFLISTAADDRVTQRKWRNVYRLNAPASEYAKGLEDFLLKKIKPKSMAIVYENSPYGTGGAMRMMWFCRENNIDISAIEPYHKERLRPDYFQRITDRLKKEPPDVIYMVSYLKDAALLVKTIREAKINSLLLGGAGGFTHKKFINTAGKLANNLLTATLWTHQLQYPGTKAYYDQYIKKYSIPPDYHGAEAYSALLVAADVLKRAESFSPESIRAALDNTDMMTLFGPVKFKSYGKFQRQNSLPTQVLQIINGNFECVWPEDLATAAFIAPPAWRGSD</sequence>
<evidence type="ECO:0000313" key="5">
    <source>
        <dbReference type="Proteomes" id="UP000605201"/>
    </source>
</evidence>
<proteinExistence type="inferred from homology"/>
<dbReference type="InterPro" id="IPR028081">
    <property type="entry name" value="Leu-bd"/>
</dbReference>
<name>A0A8J6TPY4_9BACT</name>
<comment type="similarity">
    <text evidence="1">Belongs to the leucine-binding protein family.</text>
</comment>
<dbReference type="Gene3D" id="3.40.50.2300">
    <property type="match status" value="2"/>
</dbReference>
<dbReference type="Pfam" id="PF13458">
    <property type="entry name" value="Peripla_BP_6"/>
    <property type="match status" value="1"/>
</dbReference>
<comment type="caution">
    <text evidence="4">The sequence shown here is derived from an EMBL/GenBank/DDBJ whole genome shotgun (WGS) entry which is preliminary data.</text>
</comment>
<dbReference type="InterPro" id="IPR028082">
    <property type="entry name" value="Peripla_BP_I"/>
</dbReference>
<dbReference type="Proteomes" id="UP000605201">
    <property type="component" value="Unassembled WGS sequence"/>
</dbReference>
<feature type="domain" description="Leucine-binding protein" evidence="3">
    <location>
        <begin position="46"/>
        <end position="356"/>
    </location>
</feature>
<evidence type="ECO:0000313" key="4">
    <source>
        <dbReference type="EMBL" id="MBC8431453.1"/>
    </source>
</evidence>
<dbReference type="InterPro" id="IPR051010">
    <property type="entry name" value="BCAA_transport"/>
</dbReference>
<evidence type="ECO:0000256" key="2">
    <source>
        <dbReference type="ARBA" id="ARBA00022729"/>
    </source>
</evidence>
<dbReference type="EMBL" id="JACNIG010000143">
    <property type="protein sequence ID" value="MBC8431453.1"/>
    <property type="molecule type" value="Genomic_DNA"/>
</dbReference>
<dbReference type="SUPFAM" id="SSF53822">
    <property type="entry name" value="Periplasmic binding protein-like I"/>
    <property type="match status" value="1"/>
</dbReference>
<accession>A0A8J6TPY4</accession>
<organism evidence="4 5">
    <name type="scientific">Candidatus Desulfatibia vada</name>
    <dbReference type="NCBI Taxonomy" id="2841696"/>
    <lineage>
        <taxon>Bacteria</taxon>
        <taxon>Pseudomonadati</taxon>
        <taxon>Thermodesulfobacteriota</taxon>
        <taxon>Desulfobacteria</taxon>
        <taxon>Desulfobacterales</taxon>
        <taxon>Desulfobacterales incertae sedis</taxon>
        <taxon>Candidatus Desulfatibia</taxon>
    </lineage>
</organism>
<keyword evidence="2" id="KW-0732">Signal</keyword>